<dbReference type="EMBL" id="CH902617">
    <property type="protein sequence ID" value="EDV43659.2"/>
    <property type="molecule type" value="Genomic_DNA"/>
</dbReference>
<sequence>MFSDCEIIPPGFVTEDKFLDRSKLTFKRGGDGLITVSGNATFVWDIQSSDRIELDLSLWKFERGKWKPTPYNSIVKDFCKVLHDKNQPHYSYTIAHVLNKDYTKDRCFTPGTTYEFEPYKVKIAMGMAPIAPGHAFIAL</sequence>
<dbReference type="InterPro" id="IPR006601">
    <property type="entry name" value="Uncharacterised_DM11_DROME"/>
</dbReference>
<accession>B3LVC7</accession>
<protein>
    <submittedName>
        <fullName evidence="1">Uncharacterized protein</fullName>
    </submittedName>
</protein>
<name>B3LVC7_DROAN</name>
<dbReference type="InParanoid" id="B3LVC7"/>
<evidence type="ECO:0000313" key="2">
    <source>
        <dbReference type="Proteomes" id="UP000007801"/>
    </source>
</evidence>
<organism evidence="1 2">
    <name type="scientific">Drosophila ananassae</name>
    <name type="common">Fruit fly</name>
    <dbReference type="NCBI Taxonomy" id="7217"/>
    <lineage>
        <taxon>Eukaryota</taxon>
        <taxon>Metazoa</taxon>
        <taxon>Ecdysozoa</taxon>
        <taxon>Arthropoda</taxon>
        <taxon>Hexapoda</taxon>
        <taxon>Insecta</taxon>
        <taxon>Pterygota</taxon>
        <taxon>Neoptera</taxon>
        <taxon>Endopterygota</taxon>
        <taxon>Diptera</taxon>
        <taxon>Brachycera</taxon>
        <taxon>Muscomorpha</taxon>
        <taxon>Ephydroidea</taxon>
        <taxon>Drosophilidae</taxon>
        <taxon>Drosophila</taxon>
        <taxon>Sophophora</taxon>
    </lineage>
</organism>
<dbReference type="SMART" id="SM00675">
    <property type="entry name" value="DM11"/>
    <property type="match status" value="1"/>
</dbReference>
<dbReference type="OrthoDB" id="7837310at2759"/>
<dbReference type="GeneID" id="6501373"/>
<evidence type="ECO:0000313" key="1">
    <source>
        <dbReference type="EMBL" id="EDV43659.2"/>
    </source>
</evidence>
<gene>
    <name evidence="1" type="primary">Dana\GF18601</name>
    <name evidence="1" type="synonym">dana_GLEANR_19860</name>
    <name evidence="1" type="ORF">GF18601</name>
</gene>
<dbReference type="HOGENOM" id="CLU_1769980_0_0_1"/>
<keyword evidence="2" id="KW-1185">Reference proteome</keyword>
<dbReference type="KEGG" id="dan:6501373"/>
<dbReference type="STRING" id="7217.B3LVC7"/>
<dbReference type="AlphaFoldDB" id="B3LVC7"/>
<reference evidence="1 2" key="1">
    <citation type="journal article" date="2007" name="Nature">
        <title>Evolution of genes and genomes on the Drosophila phylogeny.</title>
        <authorList>
            <consortium name="Drosophila 12 Genomes Consortium"/>
            <person name="Clark A.G."/>
            <person name="Eisen M.B."/>
            <person name="Smith D.R."/>
            <person name="Bergman C.M."/>
            <person name="Oliver B."/>
            <person name="Markow T.A."/>
            <person name="Kaufman T.C."/>
            <person name="Kellis M."/>
            <person name="Gelbart W."/>
            <person name="Iyer V.N."/>
            <person name="Pollard D.A."/>
            <person name="Sackton T.B."/>
            <person name="Larracuente A.M."/>
            <person name="Singh N.D."/>
            <person name="Abad J.P."/>
            <person name="Abt D.N."/>
            <person name="Adryan B."/>
            <person name="Aguade M."/>
            <person name="Akashi H."/>
            <person name="Anderson W.W."/>
            <person name="Aquadro C.F."/>
            <person name="Ardell D.H."/>
            <person name="Arguello R."/>
            <person name="Artieri C.G."/>
            <person name="Barbash D.A."/>
            <person name="Barker D."/>
            <person name="Barsanti P."/>
            <person name="Batterham P."/>
            <person name="Batzoglou S."/>
            <person name="Begun D."/>
            <person name="Bhutkar A."/>
            <person name="Blanco E."/>
            <person name="Bosak S.A."/>
            <person name="Bradley R.K."/>
            <person name="Brand A.D."/>
            <person name="Brent M.R."/>
            <person name="Brooks A.N."/>
            <person name="Brown R.H."/>
            <person name="Butlin R.K."/>
            <person name="Caggese C."/>
            <person name="Calvi B.R."/>
            <person name="Bernardo de Carvalho A."/>
            <person name="Caspi A."/>
            <person name="Castrezana S."/>
            <person name="Celniker S.E."/>
            <person name="Chang J.L."/>
            <person name="Chapple C."/>
            <person name="Chatterji S."/>
            <person name="Chinwalla A."/>
            <person name="Civetta A."/>
            <person name="Clifton S.W."/>
            <person name="Comeron J.M."/>
            <person name="Costello J.C."/>
            <person name="Coyne J.A."/>
            <person name="Daub J."/>
            <person name="David R.G."/>
            <person name="Delcher A.L."/>
            <person name="Delehaunty K."/>
            <person name="Do C.B."/>
            <person name="Ebling H."/>
            <person name="Edwards K."/>
            <person name="Eickbush T."/>
            <person name="Evans J.D."/>
            <person name="Filipski A."/>
            <person name="Findeiss S."/>
            <person name="Freyhult E."/>
            <person name="Fulton L."/>
            <person name="Fulton R."/>
            <person name="Garcia A.C."/>
            <person name="Gardiner A."/>
            <person name="Garfield D.A."/>
            <person name="Garvin B.E."/>
            <person name="Gibson G."/>
            <person name="Gilbert D."/>
            <person name="Gnerre S."/>
            <person name="Godfrey J."/>
            <person name="Good R."/>
            <person name="Gotea V."/>
            <person name="Gravely B."/>
            <person name="Greenberg A.J."/>
            <person name="Griffiths-Jones S."/>
            <person name="Gross S."/>
            <person name="Guigo R."/>
            <person name="Gustafson E.A."/>
            <person name="Haerty W."/>
            <person name="Hahn M.W."/>
            <person name="Halligan D.L."/>
            <person name="Halpern A.L."/>
            <person name="Halter G.M."/>
            <person name="Han M.V."/>
            <person name="Heger A."/>
            <person name="Hillier L."/>
            <person name="Hinrichs A.S."/>
            <person name="Holmes I."/>
            <person name="Hoskins R.A."/>
            <person name="Hubisz M.J."/>
            <person name="Hultmark D."/>
            <person name="Huntley M.A."/>
            <person name="Jaffe D.B."/>
            <person name="Jagadeeshan S."/>
            <person name="Jeck W.R."/>
            <person name="Johnson J."/>
            <person name="Jones C.D."/>
            <person name="Jordan W.C."/>
            <person name="Karpen G.H."/>
            <person name="Kataoka E."/>
            <person name="Keightley P.D."/>
            <person name="Kheradpour P."/>
            <person name="Kirkness E.F."/>
            <person name="Koerich L.B."/>
            <person name="Kristiansen K."/>
            <person name="Kudrna D."/>
            <person name="Kulathinal R.J."/>
            <person name="Kumar S."/>
            <person name="Kwok R."/>
            <person name="Lander E."/>
            <person name="Langley C.H."/>
            <person name="Lapoint R."/>
            <person name="Lazzaro B.P."/>
            <person name="Lee S.J."/>
            <person name="Levesque L."/>
            <person name="Li R."/>
            <person name="Lin C.F."/>
            <person name="Lin M.F."/>
            <person name="Lindblad-Toh K."/>
            <person name="Llopart A."/>
            <person name="Long M."/>
            <person name="Low L."/>
            <person name="Lozovsky E."/>
            <person name="Lu J."/>
            <person name="Luo M."/>
            <person name="Machado C.A."/>
            <person name="Makalowski W."/>
            <person name="Marzo M."/>
            <person name="Matsuda M."/>
            <person name="Matzkin L."/>
            <person name="McAllister B."/>
            <person name="McBride C.S."/>
            <person name="McKernan B."/>
            <person name="McKernan K."/>
            <person name="Mendez-Lago M."/>
            <person name="Minx P."/>
            <person name="Mollenhauer M.U."/>
            <person name="Montooth K."/>
            <person name="Mount S.M."/>
            <person name="Mu X."/>
            <person name="Myers E."/>
            <person name="Negre B."/>
            <person name="Newfeld S."/>
            <person name="Nielsen R."/>
            <person name="Noor M.A."/>
            <person name="O'Grady P."/>
            <person name="Pachter L."/>
            <person name="Papaceit M."/>
            <person name="Parisi M.J."/>
            <person name="Parisi M."/>
            <person name="Parts L."/>
            <person name="Pedersen J.S."/>
            <person name="Pesole G."/>
            <person name="Phillippy A.M."/>
            <person name="Ponting C.P."/>
            <person name="Pop M."/>
            <person name="Porcelli D."/>
            <person name="Powell J.R."/>
            <person name="Prohaska S."/>
            <person name="Pruitt K."/>
            <person name="Puig M."/>
            <person name="Quesneville H."/>
            <person name="Ram K.R."/>
            <person name="Rand D."/>
            <person name="Rasmussen M.D."/>
            <person name="Reed L.K."/>
            <person name="Reenan R."/>
            <person name="Reily A."/>
            <person name="Remington K.A."/>
            <person name="Rieger T.T."/>
            <person name="Ritchie M.G."/>
            <person name="Robin C."/>
            <person name="Rogers Y.H."/>
            <person name="Rohde C."/>
            <person name="Rozas J."/>
            <person name="Rubenfield M.J."/>
            <person name="Ruiz A."/>
            <person name="Russo S."/>
            <person name="Salzberg S.L."/>
            <person name="Sanchez-Gracia A."/>
            <person name="Saranga D.J."/>
            <person name="Sato H."/>
            <person name="Schaeffer S.W."/>
            <person name="Schatz M.C."/>
            <person name="Schlenke T."/>
            <person name="Schwartz R."/>
            <person name="Segarra C."/>
            <person name="Singh R.S."/>
            <person name="Sirot L."/>
            <person name="Sirota M."/>
            <person name="Sisneros N.B."/>
            <person name="Smith C.D."/>
            <person name="Smith T.F."/>
            <person name="Spieth J."/>
            <person name="Stage D.E."/>
            <person name="Stark A."/>
            <person name="Stephan W."/>
            <person name="Strausberg R.L."/>
            <person name="Strempel S."/>
            <person name="Sturgill D."/>
            <person name="Sutton G."/>
            <person name="Sutton G.G."/>
            <person name="Tao W."/>
            <person name="Teichmann S."/>
            <person name="Tobari Y.N."/>
            <person name="Tomimura Y."/>
            <person name="Tsolas J.M."/>
            <person name="Valente V.L."/>
            <person name="Venter E."/>
            <person name="Venter J.C."/>
            <person name="Vicario S."/>
            <person name="Vieira F.G."/>
            <person name="Vilella A.J."/>
            <person name="Villasante A."/>
            <person name="Walenz B."/>
            <person name="Wang J."/>
            <person name="Wasserman M."/>
            <person name="Watts T."/>
            <person name="Wilson D."/>
            <person name="Wilson R.K."/>
            <person name="Wing R.A."/>
            <person name="Wolfner M.F."/>
            <person name="Wong A."/>
            <person name="Wong G.K."/>
            <person name="Wu C.I."/>
            <person name="Wu G."/>
            <person name="Yamamoto D."/>
            <person name="Yang H.P."/>
            <person name="Yang S.P."/>
            <person name="Yorke J.A."/>
            <person name="Yoshida K."/>
            <person name="Zdobnov E."/>
            <person name="Zhang P."/>
            <person name="Zhang Y."/>
            <person name="Zimin A.V."/>
            <person name="Baldwin J."/>
            <person name="Abdouelleil A."/>
            <person name="Abdulkadir J."/>
            <person name="Abebe A."/>
            <person name="Abera B."/>
            <person name="Abreu J."/>
            <person name="Acer S.C."/>
            <person name="Aftuck L."/>
            <person name="Alexander A."/>
            <person name="An P."/>
            <person name="Anderson E."/>
            <person name="Anderson S."/>
            <person name="Arachi H."/>
            <person name="Azer M."/>
            <person name="Bachantsang P."/>
            <person name="Barry A."/>
            <person name="Bayul T."/>
            <person name="Berlin A."/>
            <person name="Bessette D."/>
            <person name="Bloom T."/>
            <person name="Blye J."/>
            <person name="Boguslavskiy L."/>
            <person name="Bonnet C."/>
            <person name="Boukhgalter B."/>
            <person name="Bourzgui I."/>
            <person name="Brown A."/>
            <person name="Cahill P."/>
            <person name="Channer S."/>
            <person name="Cheshatsang Y."/>
            <person name="Chuda L."/>
            <person name="Citroen M."/>
            <person name="Collymore A."/>
            <person name="Cooke P."/>
            <person name="Costello M."/>
            <person name="D'Aco K."/>
            <person name="Daza R."/>
            <person name="De Haan G."/>
            <person name="DeGray S."/>
            <person name="DeMaso C."/>
            <person name="Dhargay N."/>
            <person name="Dooley K."/>
            <person name="Dooley E."/>
            <person name="Doricent M."/>
            <person name="Dorje P."/>
            <person name="Dorjee K."/>
            <person name="Dupes A."/>
            <person name="Elong R."/>
            <person name="Falk J."/>
            <person name="Farina A."/>
            <person name="Faro S."/>
            <person name="Ferguson D."/>
            <person name="Fisher S."/>
            <person name="Foley C.D."/>
            <person name="Franke A."/>
            <person name="Friedrich D."/>
            <person name="Gadbois L."/>
            <person name="Gearin G."/>
            <person name="Gearin C.R."/>
            <person name="Giannoukos G."/>
            <person name="Goode T."/>
            <person name="Graham J."/>
            <person name="Grandbois E."/>
            <person name="Grewal S."/>
            <person name="Gyaltsen K."/>
            <person name="Hafez N."/>
            <person name="Hagos B."/>
            <person name="Hall J."/>
            <person name="Henson C."/>
            <person name="Hollinger A."/>
            <person name="Honan T."/>
            <person name="Huard M.D."/>
            <person name="Hughes L."/>
            <person name="Hurhula B."/>
            <person name="Husby M.E."/>
            <person name="Kamat A."/>
            <person name="Kanga B."/>
            <person name="Kashin S."/>
            <person name="Khazanovich D."/>
            <person name="Kisner P."/>
            <person name="Lance K."/>
            <person name="Lara M."/>
            <person name="Lee W."/>
            <person name="Lennon N."/>
            <person name="Letendre F."/>
            <person name="LeVine R."/>
            <person name="Lipovsky A."/>
            <person name="Liu X."/>
            <person name="Liu J."/>
            <person name="Liu S."/>
            <person name="Lokyitsang T."/>
            <person name="Lokyitsang Y."/>
            <person name="Lubonja R."/>
            <person name="Lui A."/>
            <person name="MacDonald P."/>
            <person name="Magnisalis V."/>
            <person name="Maru K."/>
            <person name="Matthews C."/>
            <person name="McCusker W."/>
            <person name="McDonough S."/>
            <person name="Mehta T."/>
            <person name="Meldrim J."/>
            <person name="Meneus L."/>
            <person name="Mihai O."/>
            <person name="Mihalev A."/>
            <person name="Mihova T."/>
            <person name="Mittelman R."/>
            <person name="Mlenga V."/>
            <person name="Montmayeur A."/>
            <person name="Mulrain L."/>
            <person name="Navidi A."/>
            <person name="Naylor J."/>
            <person name="Negash T."/>
            <person name="Nguyen T."/>
            <person name="Nguyen N."/>
            <person name="Nicol R."/>
            <person name="Norbu C."/>
            <person name="Norbu N."/>
            <person name="Novod N."/>
            <person name="O'Neill B."/>
            <person name="Osman S."/>
            <person name="Markiewicz E."/>
            <person name="Oyono O.L."/>
            <person name="Patti C."/>
            <person name="Phunkhang P."/>
            <person name="Pierre F."/>
            <person name="Priest M."/>
            <person name="Raghuraman S."/>
            <person name="Rege F."/>
            <person name="Reyes R."/>
            <person name="Rise C."/>
            <person name="Rogov P."/>
            <person name="Ross K."/>
            <person name="Ryan E."/>
            <person name="Settipalli S."/>
            <person name="Shea T."/>
            <person name="Sherpa N."/>
            <person name="Shi L."/>
            <person name="Shih D."/>
            <person name="Sparrow T."/>
            <person name="Spaulding J."/>
            <person name="Stalker J."/>
            <person name="Stange-Thomann N."/>
            <person name="Stavropoulos S."/>
            <person name="Stone C."/>
            <person name="Strader C."/>
            <person name="Tesfaye S."/>
            <person name="Thomson T."/>
            <person name="Thoulutsang Y."/>
            <person name="Thoulutsang D."/>
            <person name="Topham K."/>
            <person name="Topping I."/>
            <person name="Tsamla T."/>
            <person name="Vassiliev H."/>
            <person name="Vo A."/>
            <person name="Wangchuk T."/>
            <person name="Wangdi T."/>
            <person name="Weiand M."/>
            <person name="Wilkinson J."/>
            <person name="Wilson A."/>
            <person name="Yadav S."/>
            <person name="Young G."/>
            <person name="Yu Q."/>
            <person name="Zembek L."/>
            <person name="Zhong D."/>
            <person name="Zimmer A."/>
            <person name="Zwirko Z."/>
            <person name="Jaffe D.B."/>
            <person name="Alvarez P."/>
            <person name="Brockman W."/>
            <person name="Butler J."/>
            <person name="Chin C."/>
            <person name="Gnerre S."/>
            <person name="Grabherr M."/>
            <person name="Kleber M."/>
            <person name="Mauceli E."/>
            <person name="MacCallum I."/>
        </authorList>
    </citation>
    <scope>NUCLEOTIDE SEQUENCE [LARGE SCALE GENOMIC DNA]</scope>
    <source>
        <strain evidence="2">Tucson 14024-0371.13</strain>
    </source>
</reference>
<proteinExistence type="predicted"/>
<dbReference type="Proteomes" id="UP000007801">
    <property type="component" value="Unassembled WGS sequence"/>
</dbReference>